<accession>A0AAV1CYE3</accession>
<evidence type="ECO:0000313" key="4">
    <source>
        <dbReference type="Proteomes" id="UP001161247"/>
    </source>
</evidence>
<dbReference type="GO" id="GO:0003747">
    <property type="term" value="F:translation release factor activity"/>
    <property type="evidence" value="ECO:0007669"/>
    <property type="project" value="InterPro"/>
</dbReference>
<gene>
    <name evidence="3" type="ORF">OLC1_LOCUS9701</name>
</gene>
<dbReference type="PANTHER" id="PTHR43116:SF4">
    <property type="entry name" value="PEPTIDE CHAIN RELEASE FACTOR PRFB3, CHLOROPLASTIC"/>
    <property type="match status" value="1"/>
</dbReference>
<organism evidence="3 4">
    <name type="scientific">Oldenlandia corymbosa var. corymbosa</name>
    <dbReference type="NCBI Taxonomy" id="529605"/>
    <lineage>
        <taxon>Eukaryota</taxon>
        <taxon>Viridiplantae</taxon>
        <taxon>Streptophyta</taxon>
        <taxon>Embryophyta</taxon>
        <taxon>Tracheophyta</taxon>
        <taxon>Spermatophyta</taxon>
        <taxon>Magnoliopsida</taxon>
        <taxon>eudicotyledons</taxon>
        <taxon>Gunneridae</taxon>
        <taxon>Pentapetalae</taxon>
        <taxon>asterids</taxon>
        <taxon>lamiids</taxon>
        <taxon>Gentianales</taxon>
        <taxon>Rubiaceae</taxon>
        <taxon>Rubioideae</taxon>
        <taxon>Spermacoceae</taxon>
        <taxon>Hedyotis-Oldenlandia complex</taxon>
        <taxon>Oldenlandia</taxon>
    </lineage>
</organism>
<evidence type="ECO:0000259" key="2">
    <source>
        <dbReference type="SMART" id="SM00937"/>
    </source>
</evidence>
<dbReference type="Pfam" id="PF00472">
    <property type="entry name" value="RF-1"/>
    <property type="match status" value="1"/>
</dbReference>
<evidence type="ECO:0000256" key="1">
    <source>
        <dbReference type="ARBA" id="ARBA00010835"/>
    </source>
</evidence>
<proteinExistence type="inferred from homology"/>
<protein>
    <submittedName>
        <fullName evidence="3">OLC1v1036611C1</fullName>
    </submittedName>
</protein>
<comment type="similarity">
    <text evidence="1">Belongs to the prokaryotic/mitochondrial release factor family.</text>
</comment>
<dbReference type="InterPro" id="IPR045853">
    <property type="entry name" value="Pep_chain_release_fac_I_sf"/>
</dbReference>
<dbReference type="PANTHER" id="PTHR43116">
    <property type="entry name" value="PEPTIDE CHAIN RELEASE FACTOR 2"/>
    <property type="match status" value="1"/>
</dbReference>
<name>A0AAV1CYE3_OLDCO</name>
<dbReference type="InterPro" id="IPR000352">
    <property type="entry name" value="Pep_chain_release_fac_I"/>
</dbReference>
<dbReference type="InterPro" id="IPR005139">
    <property type="entry name" value="PCRF"/>
</dbReference>
<sequence>MAKAMSDYICVREANGSSKDLASSFGVRFKSSRIRASQPRNHKNNFYKQLGMFALRKKIEDSILTAEILAPSALEQEEVRRIKQQKVIRERNLWDDLPEADEVLVKLAESDELVDSLKDLKFKAEEAKLIMELVETDAINDGLFKQAYTASMDVSKFLKRYEMSKYFKEPYDNEGACLIIESGDEGIYDERWAEQLVQMYIKWAEKQGHNWRVVEKLPLKGSGIKYATLEFESKFVYGYLMGERGVHHMIRASQDGSVSSETSFATVDVIPLFLGSEPDVIIHEKDLVISSLLHSEEDQRRKNPSIHIQHIPTNLTVKSTGERSLFANKMKALNRLKAKLLTILKNQGISAVEDIDKDMVLDARTQETRRYVLHPSKRVDDVKTGFQCYDIDSVLNGNIDSLIAAHIYNRSSSERI</sequence>
<dbReference type="EMBL" id="OX459120">
    <property type="protein sequence ID" value="CAI9099744.1"/>
    <property type="molecule type" value="Genomic_DNA"/>
</dbReference>
<dbReference type="Gene3D" id="3.30.70.1660">
    <property type="match status" value="1"/>
</dbReference>
<dbReference type="AlphaFoldDB" id="A0AAV1CYE3"/>
<evidence type="ECO:0000313" key="3">
    <source>
        <dbReference type="EMBL" id="CAI9099744.1"/>
    </source>
</evidence>
<dbReference type="GO" id="GO:0005737">
    <property type="term" value="C:cytoplasm"/>
    <property type="evidence" value="ECO:0007669"/>
    <property type="project" value="UniProtKB-ARBA"/>
</dbReference>
<keyword evidence="4" id="KW-1185">Reference proteome</keyword>
<dbReference type="Pfam" id="PF03462">
    <property type="entry name" value="PCRF"/>
    <property type="match status" value="1"/>
</dbReference>
<feature type="domain" description="Peptide chain release factor" evidence="2">
    <location>
        <begin position="132"/>
        <end position="243"/>
    </location>
</feature>
<dbReference type="SUPFAM" id="SSF75620">
    <property type="entry name" value="Release factor"/>
    <property type="match status" value="1"/>
</dbReference>
<dbReference type="SMART" id="SM00937">
    <property type="entry name" value="PCRF"/>
    <property type="match status" value="1"/>
</dbReference>
<dbReference type="Gene3D" id="3.30.160.20">
    <property type="match status" value="1"/>
</dbReference>
<reference evidence="3" key="1">
    <citation type="submission" date="2023-03" db="EMBL/GenBank/DDBJ databases">
        <authorList>
            <person name="Julca I."/>
        </authorList>
    </citation>
    <scope>NUCLEOTIDE SEQUENCE</scope>
</reference>
<dbReference type="Proteomes" id="UP001161247">
    <property type="component" value="Chromosome 3"/>
</dbReference>